<protein>
    <submittedName>
        <fullName evidence="2">Uncharacterized protein</fullName>
    </submittedName>
</protein>
<dbReference type="AlphaFoldDB" id="A0A409WVG7"/>
<evidence type="ECO:0000256" key="1">
    <source>
        <dbReference type="SAM" id="MobiDB-lite"/>
    </source>
</evidence>
<name>A0A409WVG7_9AGAR</name>
<feature type="compositionally biased region" description="Polar residues" evidence="1">
    <location>
        <begin position="47"/>
        <end position="72"/>
    </location>
</feature>
<comment type="caution">
    <text evidence="2">The sequence shown here is derived from an EMBL/GenBank/DDBJ whole genome shotgun (WGS) entry which is preliminary data.</text>
</comment>
<gene>
    <name evidence="2" type="ORF">CVT24_002472</name>
</gene>
<dbReference type="InParanoid" id="A0A409WVG7"/>
<accession>A0A409WVG7</accession>
<dbReference type="STRING" id="181874.A0A409WVG7"/>
<reference evidence="2 3" key="1">
    <citation type="journal article" date="2018" name="Evol. Lett.">
        <title>Horizontal gene cluster transfer increased hallucinogenic mushroom diversity.</title>
        <authorList>
            <person name="Reynolds H.T."/>
            <person name="Vijayakumar V."/>
            <person name="Gluck-Thaler E."/>
            <person name="Korotkin H.B."/>
            <person name="Matheny P.B."/>
            <person name="Slot J.C."/>
        </authorList>
    </citation>
    <scope>NUCLEOTIDE SEQUENCE [LARGE SCALE GENOMIC DNA]</scope>
    <source>
        <strain evidence="2 3">2629</strain>
    </source>
</reference>
<evidence type="ECO:0000313" key="2">
    <source>
        <dbReference type="EMBL" id="PPQ82451.1"/>
    </source>
</evidence>
<organism evidence="2 3">
    <name type="scientific">Panaeolus cyanescens</name>
    <dbReference type="NCBI Taxonomy" id="181874"/>
    <lineage>
        <taxon>Eukaryota</taxon>
        <taxon>Fungi</taxon>
        <taxon>Dikarya</taxon>
        <taxon>Basidiomycota</taxon>
        <taxon>Agaricomycotina</taxon>
        <taxon>Agaricomycetes</taxon>
        <taxon>Agaricomycetidae</taxon>
        <taxon>Agaricales</taxon>
        <taxon>Agaricineae</taxon>
        <taxon>Galeropsidaceae</taxon>
        <taxon>Panaeolus</taxon>
    </lineage>
</organism>
<dbReference type="Proteomes" id="UP000284842">
    <property type="component" value="Unassembled WGS sequence"/>
</dbReference>
<keyword evidence="3" id="KW-1185">Reference proteome</keyword>
<proteinExistence type="predicted"/>
<sequence>MVTSTRHLPLITACIEFSEKPNVPLPSITSDLDFDAPSQIEVDTLSERGTSPSVLSDSGSSNNDVTATSDNKIPQPFGQPGRPGSGGHSVRQELAAWGEELLDEFTVFVQTACDTHLNTSKSYSKQGKGPIGIVCSVTKNRFPIVNKYENLWPVHDIMKMYLKKTSEAYRKLRGGRR</sequence>
<feature type="region of interest" description="Disordered" evidence="1">
    <location>
        <begin position="43"/>
        <end position="90"/>
    </location>
</feature>
<dbReference type="OrthoDB" id="2686745at2759"/>
<evidence type="ECO:0000313" key="3">
    <source>
        <dbReference type="Proteomes" id="UP000284842"/>
    </source>
</evidence>
<dbReference type="EMBL" id="NHTK01005158">
    <property type="protein sequence ID" value="PPQ82451.1"/>
    <property type="molecule type" value="Genomic_DNA"/>
</dbReference>